<gene>
    <name evidence="1" type="ORF">GK047_01095</name>
</gene>
<name>A0A6G3ZRE5_9BACL</name>
<dbReference type="EMBL" id="JAAIKC010000001">
    <property type="protein sequence ID" value="NEW04620.1"/>
    <property type="molecule type" value="Genomic_DNA"/>
</dbReference>
<comment type="caution">
    <text evidence="1">The sequence shown here is derived from an EMBL/GenBank/DDBJ whole genome shotgun (WGS) entry which is preliminary data.</text>
</comment>
<proteinExistence type="predicted"/>
<evidence type="ECO:0000313" key="1">
    <source>
        <dbReference type="EMBL" id="NEW04620.1"/>
    </source>
</evidence>
<accession>A0A6G3ZRE5</accession>
<sequence>MSKLYAIDLAKKLYRENNKSYYVIQEPETDEFNVVDKDELVKKNLNRYVIFSIETD</sequence>
<protein>
    <submittedName>
        <fullName evidence="1">Uncharacterized protein</fullName>
    </submittedName>
</protein>
<dbReference type="AlphaFoldDB" id="A0A6G3ZRE5"/>
<organism evidence="1">
    <name type="scientific">Paenibacillus sp. SYP-B3998</name>
    <dbReference type="NCBI Taxonomy" id="2678564"/>
    <lineage>
        <taxon>Bacteria</taxon>
        <taxon>Bacillati</taxon>
        <taxon>Bacillota</taxon>
        <taxon>Bacilli</taxon>
        <taxon>Bacillales</taxon>
        <taxon>Paenibacillaceae</taxon>
        <taxon>Paenibacillus</taxon>
    </lineage>
</organism>
<dbReference type="RefSeq" id="WP_163940280.1">
    <property type="nucleotide sequence ID" value="NZ_JAAIKC010000001.1"/>
</dbReference>
<reference evidence="1" key="1">
    <citation type="submission" date="2020-02" db="EMBL/GenBank/DDBJ databases">
        <authorList>
            <person name="Shen X.-R."/>
            <person name="Zhang Y.-X."/>
        </authorList>
    </citation>
    <scope>NUCLEOTIDE SEQUENCE</scope>
    <source>
        <strain evidence="1">SYP-B3998</strain>
    </source>
</reference>